<dbReference type="AlphaFoldDB" id="A0AAD6N646"/>
<evidence type="ECO:0000313" key="3">
    <source>
        <dbReference type="EMBL" id="KAJ6037909.1"/>
    </source>
</evidence>
<gene>
    <name evidence="3" type="ORF">N7460_007680</name>
    <name evidence="2" type="ORF">N7460_009994</name>
</gene>
<feature type="region of interest" description="Disordered" evidence="1">
    <location>
        <begin position="311"/>
        <end position="335"/>
    </location>
</feature>
<protein>
    <submittedName>
        <fullName evidence="2">Uncharacterized protein</fullName>
    </submittedName>
</protein>
<accession>A0AAD6N646</accession>
<proteinExistence type="predicted"/>
<evidence type="ECO:0000313" key="4">
    <source>
        <dbReference type="Proteomes" id="UP001219568"/>
    </source>
</evidence>
<dbReference type="EMBL" id="JAQJZL010000012">
    <property type="protein sequence ID" value="KAJ6034177.1"/>
    <property type="molecule type" value="Genomic_DNA"/>
</dbReference>
<reference evidence="2" key="2">
    <citation type="submission" date="2023-01" db="EMBL/GenBank/DDBJ databases">
        <authorList>
            <person name="Petersen C."/>
        </authorList>
    </citation>
    <scope>NUCLEOTIDE SEQUENCE</scope>
    <source>
        <strain evidence="2">IBT 15450</strain>
    </source>
</reference>
<dbReference type="Proteomes" id="UP001219568">
    <property type="component" value="Unassembled WGS sequence"/>
</dbReference>
<evidence type="ECO:0000256" key="1">
    <source>
        <dbReference type="SAM" id="MobiDB-lite"/>
    </source>
</evidence>
<reference evidence="2" key="1">
    <citation type="journal article" date="2023" name="IMA Fungus">
        <title>Comparative genomic study of the Penicillium genus elucidates a diverse pangenome and 15 lateral gene transfer events.</title>
        <authorList>
            <person name="Petersen C."/>
            <person name="Sorensen T."/>
            <person name="Nielsen M.R."/>
            <person name="Sondergaard T.E."/>
            <person name="Sorensen J.L."/>
            <person name="Fitzpatrick D.A."/>
            <person name="Frisvad J.C."/>
            <person name="Nielsen K.L."/>
        </authorList>
    </citation>
    <scope>NUCLEOTIDE SEQUENCE</scope>
    <source>
        <strain evidence="2">IBT 15450</strain>
    </source>
</reference>
<name>A0AAD6N646_PENCN</name>
<sequence>MDSNAATVEGTGHNVRENDWLLNSLPKMRLVYYEHFKPFHDKLSSVLQRSRSHFTALAERESFAAFLSVPLISDVPVKKIEGMFETPKPRVLLLQNDEASANINWLDVVKEKNYQAEYKGNGNYHFHMLDWGVIVQLSAFQHNMILSGLPRKLVQPWSYEKDVQTELSTLALAAEMTSLENHLASEVIKVNNTVLEEILRRHRDLRRRPEPNQRSAGSPFPLESAEEPAHLTPTQVEASSLDENAIETQGTDLQASGSIQGAGTRNFAKNRAWPPEVLKRLPIWFEDQQKRTFHAIEARVYFLTGKSPFRKRNKRTSRKEPVSLTPRSSSPLSQPFEVDLTQQLISRSNIEVHALRLAPNLLPYLNSDDCEDGSLYALYDVQPVDPESESSGPHAVPEEDAANQTSSCRYSSQGHEVPSGTSQNE</sequence>
<keyword evidence="4" id="KW-1185">Reference proteome</keyword>
<dbReference type="EMBL" id="JAQJZL010000009">
    <property type="protein sequence ID" value="KAJ6037909.1"/>
    <property type="molecule type" value="Genomic_DNA"/>
</dbReference>
<feature type="region of interest" description="Disordered" evidence="1">
    <location>
        <begin position="205"/>
        <end position="228"/>
    </location>
</feature>
<evidence type="ECO:0000313" key="2">
    <source>
        <dbReference type="EMBL" id="KAJ6034177.1"/>
    </source>
</evidence>
<feature type="region of interest" description="Disordered" evidence="1">
    <location>
        <begin position="381"/>
        <end position="425"/>
    </location>
</feature>
<feature type="compositionally biased region" description="Polar residues" evidence="1">
    <location>
        <begin position="402"/>
        <end position="425"/>
    </location>
</feature>
<comment type="caution">
    <text evidence="2">The sequence shown here is derived from an EMBL/GenBank/DDBJ whole genome shotgun (WGS) entry which is preliminary data.</text>
</comment>
<organism evidence="2 4">
    <name type="scientific">Penicillium canescens</name>
    <dbReference type="NCBI Taxonomy" id="5083"/>
    <lineage>
        <taxon>Eukaryota</taxon>
        <taxon>Fungi</taxon>
        <taxon>Dikarya</taxon>
        <taxon>Ascomycota</taxon>
        <taxon>Pezizomycotina</taxon>
        <taxon>Eurotiomycetes</taxon>
        <taxon>Eurotiomycetidae</taxon>
        <taxon>Eurotiales</taxon>
        <taxon>Aspergillaceae</taxon>
        <taxon>Penicillium</taxon>
    </lineage>
</organism>